<dbReference type="InterPro" id="IPR037062">
    <property type="entry name" value="Malic_N_dom_sf"/>
</dbReference>
<dbReference type="InterPro" id="IPR015884">
    <property type="entry name" value="Malic_enzyme_CS"/>
</dbReference>
<dbReference type="InterPro" id="IPR012301">
    <property type="entry name" value="Malic_N_dom"/>
</dbReference>
<proteinExistence type="inferred from homology"/>
<dbReference type="SUPFAM" id="SSF53659">
    <property type="entry name" value="Isocitrate/Isopropylmalate dehydrogenase-like"/>
    <property type="match status" value="1"/>
</dbReference>
<evidence type="ECO:0000256" key="5">
    <source>
        <dbReference type="ARBA" id="ARBA00022723"/>
    </source>
</evidence>
<dbReference type="InterPro" id="IPR036291">
    <property type="entry name" value="NAD(P)-bd_dom_sf"/>
</dbReference>
<keyword evidence="14" id="KW-1185">Reference proteome</keyword>
<dbReference type="GO" id="GO:0051287">
    <property type="term" value="F:NAD binding"/>
    <property type="evidence" value="ECO:0007669"/>
    <property type="project" value="InterPro"/>
</dbReference>
<keyword evidence="13" id="KW-0808">Transferase</keyword>
<dbReference type="GO" id="GO:0006108">
    <property type="term" value="P:malate metabolic process"/>
    <property type="evidence" value="ECO:0007669"/>
    <property type="project" value="InterPro"/>
</dbReference>
<dbReference type="RefSeq" id="WP_186407500.1">
    <property type="nucleotide sequence ID" value="NZ_FLQX01000116.1"/>
</dbReference>
<feature type="binding site" evidence="9">
    <location>
        <position position="142"/>
    </location>
    <ligand>
        <name>a divalent metal cation</name>
        <dbReference type="ChEBI" id="CHEBI:60240"/>
    </ligand>
</feature>
<dbReference type="FunFam" id="3.40.50.720:FF:000095">
    <property type="entry name" value="NADP-dependent malic enzyme"/>
    <property type="match status" value="1"/>
</dbReference>
<dbReference type="Gene3D" id="3.40.50.10950">
    <property type="match status" value="1"/>
</dbReference>
<dbReference type="STRING" id="1860102.ACCAA_40027"/>
<dbReference type="Pfam" id="PF03949">
    <property type="entry name" value="Malic_M"/>
    <property type="match status" value="1"/>
</dbReference>
<dbReference type="PIRSF" id="PIRSF036684">
    <property type="entry name" value="ME_PTA"/>
    <property type="match status" value="1"/>
</dbReference>
<keyword evidence="10" id="KW-0521">NADP</keyword>
<feature type="binding site" evidence="10">
    <location>
        <position position="167"/>
    </location>
    <ligand>
        <name>a divalent metal cation</name>
        <dbReference type="ChEBI" id="CHEBI:60240"/>
    </ligand>
</feature>
<evidence type="ECO:0000256" key="7">
    <source>
        <dbReference type="ARBA" id="ARBA00023268"/>
    </source>
</evidence>
<dbReference type="InterPro" id="IPR045213">
    <property type="entry name" value="Malic_NAD-bd_bact_type"/>
</dbReference>
<dbReference type="CDD" id="cd05311">
    <property type="entry name" value="NAD_bind_2_malic_enz"/>
    <property type="match status" value="1"/>
</dbReference>
<evidence type="ECO:0000256" key="8">
    <source>
        <dbReference type="PIRSR" id="PIRSR036684-1"/>
    </source>
</evidence>
<dbReference type="FunFam" id="3.40.50.10380:FF:000003">
    <property type="entry name" value="NADP-dependent malic enzyme"/>
    <property type="match status" value="1"/>
</dbReference>
<dbReference type="EC" id="1.1.1.40" evidence="13"/>
<dbReference type="GO" id="GO:0008959">
    <property type="term" value="F:phosphate acetyltransferase activity"/>
    <property type="evidence" value="ECO:0007669"/>
    <property type="project" value="UniProtKB-EC"/>
</dbReference>
<dbReference type="Gene3D" id="3.40.50.10380">
    <property type="entry name" value="Malic enzyme, N-terminal domain"/>
    <property type="match status" value="1"/>
</dbReference>
<dbReference type="GO" id="GO:0004473">
    <property type="term" value="F:malate dehydrogenase (decarboxylating) (NADP+) activity"/>
    <property type="evidence" value="ECO:0007669"/>
    <property type="project" value="UniProtKB-EC"/>
</dbReference>
<feature type="binding site" evidence="10">
    <location>
        <begin position="81"/>
        <end position="88"/>
    </location>
    <ligand>
        <name>NADP(+)</name>
        <dbReference type="ChEBI" id="CHEBI:58349"/>
    </ligand>
</feature>
<dbReference type="SMART" id="SM00919">
    <property type="entry name" value="Malic_M"/>
    <property type="match status" value="1"/>
</dbReference>
<dbReference type="PANTHER" id="PTHR43237">
    <property type="entry name" value="NADP-DEPENDENT MALIC ENZYME"/>
    <property type="match status" value="1"/>
</dbReference>
<dbReference type="AlphaFoldDB" id="A0A1A8XPG7"/>
<dbReference type="InterPro" id="IPR042113">
    <property type="entry name" value="P_AcTrfase_dom1"/>
</dbReference>
<evidence type="ECO:0000313" key="13">
    <source>
        <dbReference type="EMBL" id="SBT07069.1"/>
    </source>
</evidence>
<dbReference type="Pfam" id="PF01515">
    <property type="entry name" value="PTA_PTB"/>
    <property type="match status" value="1"/>
</dbReference>
<comment type="similarity">
    <text evidence="4">In the C-terminal section; belongs to the phosphate acetyltransferase and butyryltransferase family.</text>
</comment>
<comment type="cofactor">
    <cofactor evidence="2">
        <name>Mg(2+)</name>
        <dbReference type="ChEBI" id="CHEBI:18420"/>
    </cofactor>
</comment>
<dbReference type="InterPro" id="IPR002505">
    <property type="entry name" value="PTA_PTB"/>
</dbReference>
<sequence>MENDQRQTDLREAALEYHRYPTPGKIAVQPTKGLSNQIDLALAYSPGVAYACHAIVDEPGAVSLYTSRANLVGVITNGTAVLGLGNIGPLAAKPVMEGKGCLFKKFAGIDVFDIELAESDPDRLIDMIAAMEPTLGGINLEDIKAPECFYIEAKLKERMSIPVFHDDQHGTAIISAAAILNALQVTGRNIAEVTVVCSGAGAAAISCLNLWCDLGVRRENIIVCDSKGVIYAGRDADMEPTKARYARETEIRTLADALKGADVFLGLSAAGILKPEMLVSMAAQPIVFALANPTPEIMPELAREVRPDVIMATGRSDYPNQVNNVLCFPFIFRGALDVGATGINEQMKMACVKALAAMAQEEVSAEVAMAYPGEELAFGPEYLIPKPFDPRLITTIAPAVAQAAMSSGIATRPLTDLAAYREKLRDFVYRTGVGMRAVFSAAKRGPKTRIVYPDGEEERLLRAVPTILDEGLTRPILIGRPDVILARLERIGSKLSMGTHFDVVDPNSDSRYKECWTAYHQLRRRQGVTIDIAKTRLRNNNTIIGAMLLRLGYADGMICGLSGRFGHHLRQVDEIIGKAPGCTTMATMTHLQLPGRAIFLCDTHVNEDPNAEQLAEITLMAADAVRRFKIRPKVALLSHSNFGSSQTASARKMAAAVAIVRGKAPDLEIDGEMHGDSALSEAIRQKADPESPLAGEANVLVMPNLDAANISHHLLKMTGGDGMAVGPILLGAARPVHVLSPTSTVRRVVDMTALVVVDAATR</sequence>
<dbReference type="EC" id="2.3.1.8" evidence="13"/>
<organism evidence="13 14">
    <name type="scientific">Candidatus Accumulibacter aalborgensis</name>
    <dbReference type="NCBI Taxonomy" id="1860102"/>
    <lineage>
        <taxon>Bacteria</taxon>
        <taxon>Pseudomonadati</taxon>
        <taxon>Pseudomonadota</taxon>
        <taxon>Betaproteobacteria</taxon>
        <taxon>Candidatus Accumulibacter</taxon>
    </lineage>
</organism>
<evidence type="ECO:0000313" key="14">
    <source>
        <dbReference type="Proteomes" id="UP000199169"/>
    </source>
</evidence>
<dbReference type="InterPro" id="IPR012188">
    <property type="entry name" value="ME_PTA"/>
</dbReference>
<keyword evidence="5 9" id="KW-0479">Metal-binding</keyword>
<comment type="similarity">
    <text evidence="3">In the N-terminal section; belongs to the malic enzymes family.</text>
</comment>
<comment type="cofactor">
    <cofactor evidence="1">
        <name>Mn(2+)</name>
        <dbReference type="ChEBI" id="CHEBI:29035"/>
    </cofactor>
</comment>
<evidence type="ECO:0000256" key="1">
    <source>
        <dbReference type="ARBA" id="ARBA00001936"/>
    </source>
</evidence>
<dbReference type="SMART" id="SM01274">
    <property type="entry name" value="malic"/>
    <property type="match status" value="1"/>
</dbReference>
<dbReference type="InterPro" id="IPR046346">
    <property type="entry name" value="Aminoacid_DH-like_N_sf"/>
</dbReference>
<dbReference type="SUPFAM" id="SSF53223">
    <property type="entry name" value="Aminoacid dehydrogenase-like, N-terminal domain"/>
    <property type="match status" value="1"/>
</dbReference>
<evidence type="ECO:0000256" key="9">
    <source>
        <dbReference type="PIRSR" id="PIRSR036684-2"/>
    </source>
</evidence>
<dbReference type="InterPro" id="IPR042112">
    <property type="entry name" value="P_AcTrfase_dom2"/>
</dbReference>
<dbReference type="PROSITE" id="PS00331">
    <property type="entry name" value="MALIC_ENZYMES"/>
    <property type="match status" value="1"/>
</dbReference>
<dbReference type="Gene3D" id="3.40.50.10750">
    <property type="entry name" value="Isocitrate/Isopropylmalate dehydrogenase-like"/>
    <property type="match status" value="1"/>
</dbReference>
<name>A0A1A8XPG7_9PROT</name>
<dbReference type="InterPro" id="IPR012302">
    <property type="entry name" value="Malic_NAD-bd"/>
</dbReference>
<feature type="binding site" evidence="9">
    <location>
        <position position="141"/>
    </location>
    <ligand>
        <name>a divalent metal cation</name>
        <dbReference type="ChEBI" id="CHEBI:60240"/>
    </ligand>
</feature>
<keyword evidence="6 13" id="KW-0560">Oxidoreductase</keyword>
<accession>A0A1A8XPG7</accession>
<evidence type="ECO:0000256" key="2">
    <source>
        <dbReference type="ARBA" id="ARBA00001946"/>
    </source>
</evidence>
<gene>
    <name evidence="13" type="primary">maeB</name>
    <name evidence="13" type="ORF">ACCAA_40027</name>
</gene>
<dbReference type="GO" id="GO:0046872">
    <property type="term" value="F:metal ion binding"/>
    <property type="evidence" value="ECO:0007669"/>
    <property type="project" value="UniProtKB-KW"/>
</dbReference>
<evidence type="ECO:0000259" key="12">
    <source>
        <dbReference type="SMART" id="SM01274"/>
    </source>
</evidence>
<dbReference type="EMBL" id="FLQX01000116">
    <property type="protein sequence ID" value="SBT07069.1"/>
    <property type="molecule type" value="Genomic_DNA"/>
</dbReference>
<evidence type="ECO:0000256" key="3">
    <source>
        <dbReference type="ARBA" id="ARBA00007686"/>
    </source>
</evidence>
<dbReference type="Proteomes" id="UP000199169">
    <property type="component" value="Unassembled WGS sequence"/>
</dbReference>
<evidence type="ECO:0000256" key="4">
    <source>
        <dbReference type="ARBA" id="ARBA00008756"/>
    </source>
</evidence>
<evidence type="ECO:0000256" key="6">
    <source>
        <dbReference type="ARBA" id="ARBA00023002"/>
    </source>
</evidence>
<feature type="domain" description="Malic enzyme NAD-binding" evidence="11">
    <location>
        <begin position="168"/>
        <end position="405"/>
    </location>
</feature>
<dbReference type="Pfam" id="PF00390">
    <property type="entry name" value="malic"/>
    <property type="match status" value="1"/>
</dbReference>
<evidence type="ECO:0000256" key="10">
    <source>
        <dbReference type="PIRSR" id="PIRSR036684-3"/>
    </source>
</evidence>
<feature type="binding site" evidence="10">
    <location>
        <position position="292"/>
    </location>
    <ligand>
        <name>a divalent metal cation</name>
        <dbReference type="ChEBI" id="CHEBI:60240"/>
    </ligand>
</feature>
<feature type="domain" description="Malic enzyme N-terminal" evidence="12">
    <location>
        <begin position="23"/>
        <end position="156"/>
    </location>
</feature>
<reference evidence="13 14" key="1">
    <citation type="submission" date="2016-06" db="EMBL/GenBank/DDBJ databases">
        <authorList>
            <person name="Kjaerup R.B."/>
            <person name="Dalgaard T.S."/>
            <person name="Juul-Madsen H.R."/>
        </authorList>
    </citation>
    <scope>NUCLEOTIDE SEQUENCE [LARGE SCALE GENOMIC DNA]</scope>
    <source>
        <strain evidence="13">3</strain>
    </source>
</reference>
<keyword evidence="7" id="KW-0511">Multifunctional enzyme</keyword>
<protein>
    <submittedName>
        <fullName evidence="13">Putative fused malic enzyme oxidoreductase putative phosphotransacetylase</fullName>
        <ecNumber evidence="13">1.1.1.40</ecNumber>
        <ecNumber evidence="13">2.3.1.8</ecNumber>
    </submittedName>
</protein>
<evidence type="ECO:0000259" key="11">
    <source>
        <dbReference type="SMART" id="SM00919"/>
    </source>
</evidence>
<dbReference type="SUPFAM" id="SSF51735">
    <property type="entry name" value="NAD(P)-binding Rossmann-fold domains"/>
    <property type="match status" value="1"/>
</dbReference>
<feature type="active site" description="Proton acceptor" evidence="8">
    <location>
        <position position="99"/>
    </location>
</feature>
<dbReference type="Gene3D" id="3.40.50.720">
    <property type="entry name" value="NAD(P)-binding Rossmann-like Domain"/>
    <property type="match status" value="1"/>
</dbReference>
<dbReference type="InterPro" id="IPR051674">
    <property type="entry name" value="Malate_Decarboxylase"/>
</dbReference>
<keyword evidence="13" id="KW-0012">Acyltransferase</keyword>
<dbReference type="PANTHER" id="PTHR43237:SF4">
    <property type="entry name" value="NADP-DEPENDENT MALIC ENZYME"/>
    <property type="match status" value="1"/>
</dbReference>